<feature type="transmembrane region" description="Helical" evidence="1">
    <location>
        <begin position="302"/>
        <end position="322"/>
    </location>
</feature>
<keyword evidence="1" id="KW-0472">Membrane</keyword>
<geneLocation type="mitochondrion" evidence="3"/>
<feature type="transmembrane region" description="Helical" evidence="1">
    <location>
        <begin position="274"/>
        <end position="295"/>
    </location>
</feature>
<dbReference type="AlphaFoldDB" id="J9PC56"/>
<organism evidence="3">
    <name type="scientific">Pinctada maxima</name>
    <name type="common">Silver-lipped pearl oyster</name>
    <name type="synonym">White-lipped pearl oyster</name>
    <dbReference type="NCBI Taxonomy" id="104660"/>
    <lineage>
        <taxon>Eukaryota</taxon>
        <taxon>Metazoa</taxon>
        <taxon>Spiralia</taxon>
        <taxon>Lophotrochozoa</taxon>
        <taxon>Mollusca</taxon>
        <taxon>Bivalvia</taxon>
        <taxon>Autobranchia</taxon>
        <taxon>Pteriomorphia</taxon>
        <taxon>Pterioida</taxon>
        <taxon>Pterioidea</taxon>
        <taxon>Pteriidae</taxon>
        <taxon>Pinctada</taxon>
    </lineage>
</organism>
<feature type="transmembrane region" description="Helical" evidence="1">
    <location>
        <begin position="30"/>
        <end position="50"/>
    </location>
</feature>
<proteinExistence type="predicted"/>
<feature type="transmembrane region" description="Helical" evidence="1">
    <location>
        <begin position="62"/>
        <end position="81"/>
    </location>
</feature>
<feature type="transmembrane region" description="Helical" evidence="1">
    <location>
        <begin position="87"/>
        <end position="109"/>
    </location>
</feature>
<reference evidence="3" key="1">
    <citation type="journal article" date="2012" name="Gene">
        <title>A unique tRNA gene family and a novel, highly expressed ORF in the mitochondrial genome of the silver-lip pearl oyster, Pinctada maxima (Bivalvia: Pteriidae).</title>
        <authorList>
            <person name="Wu X."/>
            <person name="Li X."/>
            <person name="Li L."/>
            <person name="Yu Z."/>
        </authorList>
    </citation>
    <scope>NUCLEOTIDE SEQUENCE</scope>
</reference>
<gene>
    <name evidence="3" type="primary">nad2</name>
</gene>
<evidence type="ECO:0000313" key="3">
    <source>
        <dbReference type="EMBL" id="ACV92165.1"/>
    </source>
</evidence>
<feature type="chain" id="PRO_5003825783" evidence="2">
    <location>
        <begin position="23"/>
        <end position="324"/>
    </location>
</feature>
<feature type="signal peptide" evidence="2">
    <location>
        <begin position="1"/>
        <end position="22"/>
    </location>
</feature>
<protein>
    <submittedName>
        <fullName evidence="3">NADH dehydrogenase subunit 2</fullName>
    </submittedName>
</protein>
<evidence type="ECO:0000256" key="2">
    <source>
        <dbReference type="SAM" id="SignalP"/>
    </source>
</evidence>
<dbReference type="EMBL" id="GQ452847">
    <property type="protein sequence ID" value="ACV92165.1"/>
    <property type="molecule type" value="Genomic_DNA"/>
</dbReference>
<evidence type="ECO:0000256" key="1">
    <source>
        <dbReference type="SAM" id="Phobius"/>
    </source>
</evidence>
<feature type="transmembrane region" description="Helical" evidence="1">
    <location>
        <begin position="194"/>
        <end position="212"/>
    </location>
</feature>
<keyword evidence="2" id="KW-0732">Signal</keyword>
<keyword evidence="3" id="KW-0496">Mitochondrion</keyword>
<keyword evidence="1" id="KW-0812">Transmembrane</keyword>
<keyword evidence="1" id="KW-1133">Transmembrane helix</keyword>
<sequence>MKSVFSLLIVLVSALISGFGYSLLPSCKDIESGFLIMVVSAVFGSVVLLVGEGLDSNKGVMVYFVFQLVGSSFVLVGLSVVDSMLGWGGFFCSIGYLMKVGLFPFHWWVYYVFPKLSWMAFLPGMVFFKLGIIMGIPFYLGWWMVLLVFVFSFVFSVWGVMSCSVGSLKEVVAWVSVSDSCWAVLGSMVGLKLVFFYLLGSGVSLSFVVLVMSKEGVESVGGVFRCGDPWSVMVGLSSYMGIPPFMGCVSKLYIVDCLSSLPDYGWCVLSFGGLMSSAVMLVVVLGVVSSAGVGVKKWKLDMAFVLSYLFHFLMHMGFWVLFLF</sequence>
<name>J9PC56_PINMA</name>
<accession>J9PC56</accession>
<feature type="transmembrane region" description="Helical" evidence="1">
    <location>
        <begin position="232"/>
        <end position="254"/>
    </location>
</feature>